<name>A0A829QR45_9MYCO</name>
<dbReference type="EMBL" id="JAOH01000002">
    <property type="protein sequence ID" value="EUA64971.1"/>
    <property type="molecule type" value="Genomic_DNA"/>
</dbReference>
<accession>A0A829QR45</accession>
<evidence type="ECO:0000313" key="2">
    <source>
        <dbReference type="Proteomes" id="UP000021210"/>
    </source>
</evidence>
<gene>
    <name evidence="1" type="ORF">I542_5149</name>
</gene>
<organism evidence="1 2">
    <name type="scientific">Mycobacteroides abscessus 1948</name>
    <dbReference type="NCBI Taxonomy" id="1299323"/>
    <lineage>
        <taxon>Bacteria</taxon>
        <taxon>Bacillati</taxon>
        <taxon>Actinomycetota</taxon>
        <taxon>Actinomycetes</taxon>
        <taxon>Mycobacteriales</taxon>
        <taxon>Mycobacteriaceae</taxon>
        <taxon>Mycobacteroides</taxon>
        <taxon>Mycobacteroides abscessus</taxon>
    </lineage>
</organism>
<comment type="caution">
    <text evidence="1">The sequence shown here is derived from an EMBL/GenBank/DDBJ whole genome shotgun (WGS) entry which is preliminary data.</text>
</comment>
<dbReference type="Proteomes" id="UP000021210">
    <property type="component" value="Unassembled WGS sequence"/>
</dbReference>
<dbReference type="AlphaFoldDB" id="A0A829QR45"/>
<sequence length="43" mass="4343">MDSAVTLADHLGPGTDALAALRALPGIVERLVFVLGRGVGLAE</sequence>
<evidence type="ECO:0000313" key="1">
    <source>
        <dbReference type="EMBL" id="EUA64971.1"/>
    </source>
</evidence>
<protein>
    <submittedName>
        <fullName evidence="1">Uncharacterized protein</fullName>
    </submittedName>
</protein>
<proteinExistence type="predicted"/>
<reference evidence="1 2" key="1">
    <citation type="submission" date="2013-12" db="EMBL/GenBank/DDBJ databases">
        <authorList>
            <person name="Zelazny A."/>
            <person name="Olivier K."/>
            <person name="Holland S."/>
            <person name="Lenaerts A."/>
            <person name="Ordway D."/>
            <person name="DeGroote M.A."/>
            <person name="Parker T."/>
            <person name="Sizemore C."/>
            <person name="Tallon L.J."/>
            <person name="Sadzewicz L.K."/>
            <person name="Sengamalay N."/>
            <person name="Fraser C.M."/>
            <person name="Hine E."/>
            <person name="Shefchek K.A."/>
            <person name="Das S.P."/>
            <person name="Tettelin H."/>
        </authorList>
    </citation>
    <scope>NUCLEOTIDE SEQUENCE [LARGE SCALE GENOMIC DNA]</scope>
    <source>
        <strain evidence="1 2">1948</strain>
    </source>
</reference>